<keyword evidence="4" id="KW-0472">Membrane</keyword>
<accession>A0A5C0VKP3</accession>
<dbReference type="Proteomes" id="UP000323653">
    <property type="component" value="Chromosome"/>
</dbReference>
<evidence type="ECO:0000256" key="4">
    <source>
        <dbReference type="ARBA" id="ARBA00023136"/>
    </source>
</evidence>
<evidence type="ECO:0000259" key="7">
    <source>
        <dbReference type="Pfam" id="PF14322"/>
    </source>
</evidence>
<dbReference type="EMBL" id="CP043329">
    <property type="protein sequence ID" value="QEK51720.1"/>
    <property type="molecule type" value="Genomic_DNA"/>
</dbReference>
<dbReference type="SUPFAM" id="SSF48452">
    <property type="entry name" value="TPR-like"/>
    <property type="match status" value="1"/>
</dbReference>
<evidence type="ECO:0000256" key="5">
    <source>
        <dbReference type="ARBA" id="ARBA00023237"/>
    </source>
</evidence>
<dbReference type="Pfam" id="PF07980">
    <property type="entry name" value="SusD_RagB"/>
    <property type="match status" value="1"/>
</dbReference>
<dbReference type="RefSeq" id="WP_149074667.1">
    <property type="nucleotide sequence ID" value="NZ_CP043329.1"/>
</dbReference>
<protein>
    <submittedName>
        <fullName evidence="8">RagB/SusD family nutrient uptake outer membrane protein</fullName>
    </submittedName>
</protein>
<comment type="similarity">
    <text evidence="2">Belongs to the SusD family.</text>
</comment>
<keyword evidence="3" id="KW-0732">Signal</keyword>
<keyword evidence="9" id="KW-1185">Reference proteome</keyword>
<dbReference type="PROSITE" id="PS51257">
    <property type="entry name" value="PROKAR_LIPOPROTEIN"/>
    <property type="match status" value="1"/>
</dbReference>
<dbReference type="AlphaFoldDB" id="A0A5C0VKP3"/>
<evidence type="ECO:0000256" key="2">
    <source>
        <dbReference type="ARBA" id="ARBA00006275"/>
    </source>
</evidence>
<keyword evidence="5" id="KW-0998">Cell outer membrane</keyword>
<dbReference type="Pfam" id="PF14322">
    <property type="entry name" value="SusD-like_3"/>
    <property type="match status" value="1"/>
</dbReference>
<reference evidence="8 9" key="1">
    <citation type="submission" date="2019-08" db="EMBL/GenBank/DDBJ databases">
        <title>Pedobacter sp. nov., isolated from Han river, South Korea.</title>
        <authorList>
            <person name="Lee D.-H."/>
            <person name="Kim Y.-S."/>
            <person name="Hwang E.-M."/>
            <person name="Le Tran T.C."/>
            <person name="Cha C.-J."/>
        </authorList>
    </citation>
    <scope>NUCLEOTIDE SEQUENCE [LARGE SCALE GENOMIC DNA]</scope>
    <source>
        <strain evidence="8 9">CJ43</strain>
    </source>
</reference>
<evidence type="ECO:0000313" key="8">
    <source>
        <dbReference type="EMBL" id="QEK51720.1"/>
    </source>
</evidence>
<dbReference type="KEGG" id="pej:FYC62_08640"/>
<evidence type="ECO:0000313" key="9">
    <source>
        <dbReference type="Proteomes" id="UP000323653"/>
    </source>
</evidence>
<gene>
    <name evidence="8" type="ORF">FYC62_08640</name>
</gene>
<evidence type="ECO:0000256" key="3">
    <source>
        <dbReference type="ARBA" id="ARBA00022729"/>
    </source>
</evidence>
<evidence type="ECO:0000259" key="6">
    <source>
        <dbReference type="Pfam" id="PF07980"/>
    </source>
</evidence>
<dbReference type="InterPro" id="IPR012944">
    <property type="entry name" value="SusD_RagB_dom"/>
</dbReference>
<dbReference type="InterPro" id="IPR033985">
    <property type="entry name" value="SusD-like_N"/>
</dbReference>
<evidence type="ECO:0000256" key="1">
    <source>
        <dbReference type="ARBA" id="ARBA00004442"/>
    </source>
</evidence>
<dbReference type="GO" id="GO:0009279">
    <property type="term" value="C:cell outer membrane"/>
    <property type="evidence" value="ECO:0007669"/>
    <property type="project" value="UniProtKB-SubCell"/>
</dbReference>
<name>A0A5C0VKP3_9SPHI</name>
<organism evidence="8 9">
    <name type="scientific">Pedobacter aquae</name>
    <dbReference type="NCBI Taxonomy" id="2605747"/>
    <lineage>
        <taxon>Bacteria</taxon>
        <taxon>Pseudomonadati</taxon>
        <taxon>Bacteroidota</taxon>
        <taxon>Sphingobacteriia</taxon>
        <taxon>Sphingobacteriales</taxon>
        <taxon>Sphingobacteriaceae</taxon>
        <taxon>Pedobacter</taxon>
    </lineage>
</organism>
<feature type="domain" description="RagB/SusD" evidence="6">
    <location>
        <begin position="284"/>
        <end position="555"/>
    </location>
</feature>
<sequence>MNKTFKNIIYIMLAATVATGCKESFLQDGTTTDGAITGDQVWANDAYARGVLNTAYLSLQDGYNIDGNGALLASGSDEAVNSNVGSSINIFNNGTWSPVRTVDEQYSTLYTGLRRVNLFLENVDRAVIIPVDGLTEQADKTRLKGEALFLRAMFHFDLVKRYGGVILATRVFDRLEDLDQPKNTFQECVDQIIKDCDSAMVKLPEWTQSWSAANRGRATKTAAMALKARMLLYAASPLNNPNNDLAKWQAAADAAKALIDLNRHSLQASYVSIFNYNQAQYNNEVIFATQATNRNDIETFNAPISFDGASGRTNPTQEMVDAFGMANGKPLTDPTSGYNPNSPYTGRDPRLDLNINYNGRVFKGRAVETFVDGRDGLNRNVNATKTGYYMRKFLSEAATWNQASNSNVRRPWVILRYAEVLLNYAEALNEAQGPVAGVYTYLNQVRRRPGVNLPLLVAGSPTLSKEQMRDLIHNERRVELCFEGHRFYDVRRWKKGETEFNKPVSGMRITRQANGSFTYERFIVENRIFTSKNYLFPFPLVDINRQPALVQNPGWTN</sequence>
<feature type="domain" description="SusD-like N-terminal" evidence="7">
    <location>
        <begin position="87"/>
        <end position="232"/>
    </location>
</feature>
<comment type="subcellular location">
    <subcellularLocation>
        <location evidence="1">Cell outer membrane</location>
    </subcellularLocation>
</comment>
<dbReference type="Gene3D" id="1.25.40.390">
    <property type="match status" value="1"/>
</dbReference>
<dbReference type="InterPro" id="IPR011990">
    <property type="entry name" value="TPR-like_helical_dom_sf"/>
</dbReference>
<proteinExistence type="inferred from homology"/>